<organism evidence="1 2">
    <name type="scientific">Agrobacterium phage OLIVR5</name>
    <dbReference type="NCBI Taxonomy" id="2723773"/>
    <lineage>
        <taxon>Viruses</taxon>
        <taxon>Duplodnaviria</taxon>
        <taxon>Heunggongvirae</taxon>
        <taxon>Uroviricota</taxon>
        <taxon>Caudoviricetes</taxon>
        <taxon>Pootjesviridae</taxon>
        <taxon>Heverleevirus</taxon>
        <taxon>Heverleevirus OLIVR5</taxon>
    </lineage>
</organism>
<dbReference type="Proteomes" id="UP000671873">
    <property type="component" value="Segment"/>
</dbReference>
<evidence type="ECO:0000313" key="2">
    <source>
        <dbReference type="Proteomes" id="UP000671873"/>
    </source>
</evidence>
<dbReference type="EMBL" id="MT234342">
    <property type="protein sequence ID" value="QIW87876.1"/>
    <property type="molecule type" value="Genomic_DNA"/>
</dbReference>
<sequence length="197" mass="23586">MAIGFFRNFPIEVFEFDGERYSLEDLTRKVAYRGEDFDNGVLVEELLLTGERPDTLAHILYNDSNLWWTFFVVNNITINEWPMEDNELDRMMYSKYTEWQLMQPYEYLDSDGKSIPPAGWYSFEADGKEIFYGFDKTQFKSDMPIRKITGSNGEMITLREHIIRENEAKKKIWIIRQQFIGEFRDDFIKRISGQRDY</sequence>
<protein>
    <submittedName>
        <fullName evidence="1">Baseplate wedge component</fullName>
    </submittedName>
</protein>
<keyword evidence="2" id="KW-1185">Reference proteome</keyword>
<reference evidence="1 2" key="1">
    <citation type="submission" date="2020-03" db="EMBL/GenBank/DDBJ databases">
        <authorList>
            <person name="Holtappels D."/>
            <person name="Bomans J.P.J."/>
            <person name="Lavigne R."/>
            <person name="Wagemans J."/>
        </authorList>
    </citation>
    <scope>NUCLEOTIDE SEQUENCE [LARGE SCALE GENOMIC DNA]</scope>
    <source>
        <strain evidence="1 2">OLIVR5</strain>
    </source>
</reference>
<gene>
    <name evidence="1" type="ORF">Ab1vBOLIVR5_gp228</name>
</gene>
<proteinExistence type="predicted"/>
<evidence type="ECO:0000313" key="1">
    <source>
        <dbReference type="EMBL" id="QIW87876.1"/>
    </source>
</evidence>
<name>A0A858MT37_9CAUD</name>
<accession>A0A858MT37</accession>